<protein>
    <submittedName>
        <fullName evidence="2">ImmA/IrrE family metallo-endopeptidase</fullName>
    </submittedName>
</protein>
<dbReference type="Gene3D" id="1.10.10.2910">
    <property type="match status" value="1"/>
</dbReference>
<dbReference type="AlphaFoldDB" id="A0A8X8I3B6"/>
<proteinExistence type="predicted"/>
<dbReference type="RefSeq" id="WP_222822723.1">
    <property type="nucleotide sequence ID" value="NZ_CP082237.1"/>
</dbReference>
<sequence length="178" mass="20901">MLHLYYKTAFEEKIEHLFKSKGIVQPEDLCLEKLSDLFKVQIVYIPNAPQRAMWDDNLSVIFLDSAKTPAEVREVFFHELAHPLLHEGNQLGMFPEFRNLQENQAKVFQLYAAMPLILLKNGQRKHLDFWTSFIDRPVFGGDCICNPLFIMIIVNYHFISEQKSHFFAHSFRKPSPLF</sequence>
<evidence type="ECO:0000313" key="3">
    <source>
        <dbReference type="Proteomes" id="UP000825179"/>
    </source>
</evidence>
<dbReference type="KEGG" id="cthu:HUR95_15665"/>
<organism evidence="2 3">
    <name type="scientific">Caldalkalibacillus thermarum (strain TA2.A1)</name>
    <dbReference type="NCBI Taxonomy" id="986075"/>
    <lineage>
        <taxon>Bacteria</taxon>
        <taxon>Bacillati</taxon>
        <taxon>Bacillota</taxon>
        <taxon>Bacilli</taxon>
        <taxon>Bacillales</taxon>
        <taxon>Bacillaceae</taxon>
        <taxon>Caldalkalibacillus</taxon>
    </lineage>
</organism>
<evidence type="ECO:0000259" key="1">
    <source>
        <dbReference type="Pfam" id="PF06114"/>
    </source>
</evidence>
<dbReference type="InterPro" id="IPR010359">
    <property type="entry name" value="IrrE_HExxH"/>
</dbReference>
<feature type="domain" description="IrrE N-terminal-like" evidence="1">
    <location>
        <begin position="58"/>
        <end position="116"/>
    </location>
</feature>
<gene>
    <name evidence="2" type="ORF">HUR95_15665</name>
</gene>
<accession>A0A8X8I3B6</accession>
<dbReference type="Proteomes" id="UP000825179">
    <property type="component" value="Chromosome"/>
</dbReference>
<dbReference type="Pfam" id="PF06114">
    <property type="entry name" value="Peptidase_M78"/>
    <property type="match status" value="1"/>
</dbReference>
<evidence type="ECO:0000313" key="2">
    <source>
        <dbReference type="EMBL" id="QZT33645.1"/>
    </source>
</evidence>
<reference evidence="2 3" key="1">
    <citation type="journal article" date="2020" name="Extremophiles">
        <title>Genomic analysis of Caldalkalibacillus thermarum TA2.A1 reveals aerobic alkaliphilic metabolism and evolutionary hallmarks linking alkaliphilic bacteria and plant life.</title>
        <authorList>
            <person name="de Jong S.I."/>
            <person name="van den Broek M.A."/>
            <person name="Merkel A.Y."/>
            <person name="de la Torre Cortes P."/>
            <person name="Kalamorz F."/>
            <person name="Cook G.M."/>
            <person name="van Loosdrecht M.C.M."/>
            <person name="McMillan D.G.G."/>
        </authorList>
    </citation>
    <scope>NUCLEOTIDE SEQUENCE [LARGE SCALE GENOMIC DNA]</scope>
    <source>
        <strain evidence="2 3">TA2.A1</strain>
    </source>
</reference>
<dbReference type="EMBL" id="CP082237">
    <property type="protein sequence ID" value="QZT33645.1"/>
    <property type="molecule type" value="Genomic_DNA"/>
</dbReference>
<keyword evidence="3" id="KW-1185">Reference proteome</keyword>
<name>A0A8X8I3B6_CALTT</name>